<gene>
    <name evidence="1" type="ORF">BaRGS_00022410</name>
</gene>
<comment type="caution">
    <text evidence="1">The sequence shown here is derived from an EMBL/GenBank/DDBJ whole genome shotgun (WGS) entry which is preliminary data.</text>
</comment>
<dbReference type="EMBL" id="JACVVK020000180">
    <property type="protein sequence ID" value="KAK7486362.1"/>
    <property type="molecule type" value="Genomic_DNA"/>
</dbReference>
<name>A0ABD0KH64_9CAEN</name>
<proteinExistence type="predicted"/>
<sequence>MPCTSSDQCPMKHSACINDRCICNPGYFYSETNGGCITDCKKPGSDYVEYPQSKLVGHTSLTFYPLGTEPEDCFNKLLEYGSRFVSFDYRFGLKACMLQEVTALMVDPADYEIITATNYVWSHFQRTCA</sequence>
<accession>A0ABD0KH64</accession>
<dbReference type="Proteomes" id="UP001519460">
    <property type="component" value="Unassembled WGS sequence"/>
</dbReference>
<protein>
    <recommendedName>
        <fullName evidence="3">EB domain-containing protein</fullName>
    </recommendedName>
</protein>
<evidence type="ECO:0000313" key="1">
    <source>
        <dbReference type="EMBL" id="KAK7486362.1"/>
    </source>
</evidence>
<keyword evidence="2" id="KW-1185">Reference proteome</keyword>
<reference evidence="1 2" key="1">
    <citation type="journal article" date="2023" name="Sci. Data">
        <title>Genome assembly of the Korean intertidal mud-creeper Batillaria attramentaria.</title>
        <authorList>
            <person name="Patra A.K."/>
            <person name="Ho P.T."/>
            <person name="Jun S."/>
            <person name="Lee S.J."/>
            <person name="Kim Y."/>
            <person name="Won Y.J."/>
        </authorList>
    </citation>
    <scope>NUCLEOTIDE SEQUENCE [LARGE SCALE GENOMIC DNA]</scope>
    <source>
        <strain evidence="1">Wonlab-2016</strain>
    </source>
</reference>
<organism evidence="1 2">
    <name type="scientific">Batillaria attramentaria</name>
    <dbReference type="NCBI Taxonomy" id="370345"/>
    <lineage>
        <taxon>Eukaryota</taxon>
        <taxon>Metazoa</taxon>
        <taxon>Spiralia</taxon>
        <taxon>Lophotrochozoa</taxon>
        <taxon>Mollusca</taxon>
        <taxon>Gastropoda</taxon>
        <taxon>Caenogastropoda</taxon>
        <taxon>Sorbeoconcha</taxon>
        <taxon>Cerithioidea</taxon>
        <taxon>Batillariidae</taxon>
        <taxon>Batillaria</taxon>
    </lineage>
</organism>
<evidence type="ECO:0008006" key="3">
    <source>
        <dbReference type="Google" id="ProtNLM"/>
    </source>
</evidence>
<evidence type="ECO:0000313" key="2">
    <source>
        <dbReference type="Proteomes" id="UP001519460"/>
    </source>
</evidence>
<dbReference type="AlphaFoldDB" id="A0ABD0KH64"/>